<dbReference type="Proteomes" id="UP001497516">
    <property type="component" value="Chromosome 3"/>
</dbReference>
<evidence type="ECO:0000313" key="1">
    <source>
        <dbReference type="EMBL" id="CAL1374823.1"/>
    </source>
</evidence>
<reference evidence="1 2" key="1">
    <citation type="submission" date="2024-04" db="EMBL/GenBank/DDBJ databases">
        <authorList>
            <person name="Fracassetti M."/>
        </authorList>
    </citation>
    <scope>NUCLEOTIDE SEQUENCE [LARGE SCALE GENOMIC DNA]</scope>
</reference>
<gene>
    <name evidence="1" type="ORF">LTRI10_LOCUS16662</name>
</gene>
<evidence type="ECO:0000313" key="2">
    <source>
        <dbReference type="Proteomes" id="UP001497516"/>
    </source>
</evidence>
<protein>
    <submittedName>
        <fullName evidence="1">Uncharacterized protein</fullName>
    </submittedName>
</protein>
<accession>A0AAV2DLT0</accession>
<dbReference type="EMBL" id="OZ034816">
    <property type="protein sequence ID" value="CAL1374823.1"/>
    <property type="molecule type" value="Genomic_DNA"/>
</dbReference>
<sequence>MERRSCRFSCSKLDFLLSLDAMVSLLSFSLASKLFYESSIGWLAAMANCIFSPYHQLELYIHTSQGMRGMEAIYIQL</sequence>
<dbReference type="AlphaFoldDB" id="A0AAV2DLT0"/>
<organism evidence="1 2">
    <name type="scientific">Linum trigynum</name>
    <dbReference type="NCBI Taxonomy" id="586398"/>
    <lineage>
        <taxon>Eukaryota</taxon>
        <taxon>Viridiplantae</taxon>
        <taxon>Streptophyta</taxon>
        <taxon>Embryophyta</taxon>
        <taxon>Tracheophyta</taxon>
        <taxon>Spermatophyta</taxon>
        <taxon>Magnoliopsida</taxon>
        <taxon>eudicotyledons</taxon>
        <taxon>Gunneridae</taxon>
        <taxon>Pentapetalae</taxon>
        <taxon>rosids</taxon>
        <taxon>fabids</taxon>
        <taxon>Malpighiales</taxon>
        <taxon>Linaceae</taxon>
        <taxon>Linum</taxon>
    </lineage>
</organism>
<proteinExistence type="predicted"/>
<keyword evidence="2" id="KW-1185">Reference proteome</keyword>
<name>A0AAV2DLT0_9ROSI</name>